<dbReference type="InterPro" id="IPR002716">
    <property type="entry name" value="PIN_dom"/>
</dbReference>
<proteinExistence type="predicted"/>
<dbReference type="PANTHER" id="PTHR39664">
    <property type="match status" value="1"/>
</dbReference>
<dbReference type="PANTHER" id="PTHR39664:SF2">
    <property type="entry name" value="NUCLEIC ACID-BINDING PROTEIN, CONTAINING PIN DOMAIN-RELATED"/>
    <property type="match status" value="1"/>
</dbReference>
<dbReference type="OrthoDB" id="32974at2"/>
<dbReference type="Pfam" id="PF01850">
    <property type="entry name" value="PIN"/>
    <property type="match status" value="1"/>
</dbReference>
<keyword evidence="3" id="KW-1185">Reference proteome</keyword>
<dbReference type="CDD" id="cd18683">
    <property type="entry name" value="PIN_VapC-like"/>
    <property type="match status" value="1"/>
</dbReference>
<dbReference type="HOGENOM" id="CLU_121449_0_0_7"/>
<dbReference type="SUPFAM" id="SSF88723">
    <property type="entry name" value="PIN domain-like"/>
    <property type="match status" value="1"/>
</dbReference>
<name>B3E427_TRIL1</name>
<dbReference type="RefSeq" id="WP_012470187.1">
    <property type="nucleotide sequence ID" value="NC_010814.1"/>
</dbReference>
<gene>
    <name evidence="2" type="ordered locus">Glov_2132</name>
</gene>
<dbReference type="EMBL" id="CP001089">
    <property type="protein sequence ID" value="ACD95848.1"/>
    <property type="molecule type" value="Genomic_DNA"/>
</dbReference>
<dbReference type="InterPro" id="IPR029060">
    <property type="entry name" value="PIN-like_dom_sf"/>
</dbReference>
<dbReference type="Proteomes" id="UP000002420">
    <property type="component" value="Chromosome"/>
</dbReference>
<dbReference type="AlphaFoldDB" id="B3E427"/>
<accession>B3E427</accession>
<evidence type="ECO:0000313" key="3">
    <source>
        <dbReference type="Proteomes" id="UP000002420"/>
    </source>
</evidence>
<organism evidence="2 3">
    <name type="scientific">Trichlorobacter lovleyi (strain ATCC BAA-1151 / DSM 17278 / SZ)</name>
    <name type="common">Geobacter lovleyi</name>
    <dbReference type="NCBI Taxonomy" id="398767"/>
    <lineage>
        <taxon>Bacteria</taxon>
        <taxon>Pseudomonadati</taxon>
        <taxon>Thermodesulfobacteriota</taxon>
        <taxon>Desulfuromonadia</taxon>
        <taxon>Geobacterales</taxon>
        <taxon>Geobacteraceae</taxon>
        <taxon>Trichlorobacter</taxon>
    </lineage>
</organism>
<sequence length="130" mass="14386">MVSVDTNLVVRLLVNDDPAQTNKVAALFTAEKIFIAKTVVLETEWILRGVYNLDRNTTNSALRKLLSLEQVIVEDESILFDALDNHLQGVDFADALHLSSSHRAATFATFDAKFKSTAKKLSLKPTVITP</sequence>
<feature type="domain" description="PIN" evidence="1">
    <location>
        <begin position="4"/>
        <end position="119"/>
    </location>
</feature>
<dbReference type="Gene3D" id="3.40.50.1010">
    <property type="entry name" value="5'-nuclease"/>
    <property type="match status" value="1"/>
</dbReference>
<reference evidence="2 3" key="1">
    <citation type="submission" date="2008-05" db="EMBL/GenBank/DDBJ databases">
        <title>Complete sequence of chromosome of Geobacter lovleyi SZ.</title>
        <authorList>
            <consortium name="US DOE Joint Genome Institute"/>
            <person name="Lucas S."/>
            <person name="Copeland A."/>
            <person name="Lapidus A."/>
            <person name="Glavina del Rio T."/>
            <person name="Dalin E."/>
            <person name="Tice H."/>
            <person name="Bruce D."/>
            <person name="Goodwin L."/>
            <person name="Pitluck S."/>
            <person name="Chertkov O."/>
            <person name="Meincke L."/>
            <person name="Brettin T."/>
            <person name="Detter J.C."/>
            <person name="Han C."/>
            <person name="Tapia R."/>
            <person name="Kuske C.R."/>
            <person name="Schmutz J."/>
            <person name="Larimer F."/>
            <person name="Land M."/>
            <person name="Hauser L."/>
            <person name="Kyrpides N."/>
            <person name="Mikhailova N."/>
            <person name="Sung Y."/>
            <person name="Fletcher K.E."/>
            <person name="Ritalahti K.M."/>
            <person name="Loeffler F.E."/>
            <person name="Richardson P."/>
        </authorList>
    </citation>
    <scope>NUCLEOTIDE SEQUENCE [LARGE SCALE GENOMIC DNA]</scope>
    <source>
        <strain evidence="3">ATCC BAA-1151 / DSM 17278 / SZ</strain>
    </source>
</reference>
<dbReference type="KEGG" id="glo:Glov_2132"/>
<evidence type="ECO:0000313" key="2">
    <source>
        <dbReference type="EMBL" id="ACD95848.1"/>
    </source>
</evidence>
<protein>
    <submittedName>
        <fullName evidence="2">PilT protein domain protein</fullName>
    </submittedName>
</protein>
<evidence type="ECO:0000259" key="1">
    <source>
        <dbReference type="Pfam" id="PF01850"/>
    </source>
</evidence>
<dbReference type="eggNOG" id="COG5611">
    <property type="taxonomic scope" value="Bacteria"/>
</dbReference>
<dbReference type="STRING" id="398767.Glov_2132"/>